<evidence type="ECO:0000256" key="2">
    <source>
        <dbReference type="ARBA" id="ARBA00022475"/>
    </source>
</evidence>
<dbReference type="Pfam" id="PF02743">
    <property type="entry name" value="dCache_1"/>
    <property type="match status" value="1"/>
</dbReference>
<keyword evidence="5" id="KW-0472">Membrane</keyword>
<feature type="domain" description="Cache" evidence="6">
    <location>
        <begin position="2"/>
        <end position="181"/>
    </location>
</feature>
<dbReference type="EMBL" id="AP022360">
    <property type="protein sequence ID" value="BBU87650.1"/>
    <property type="molecule type" value="Genomic_DNA"/>
</dbReference>
<evidence type="ECO:0000256" key="1">
    <source>
        <dbReference type="ARBA" id="ARBA00004651"/>
    </source>
</evidence>
<dbReference type="SUPFAM" id="SSF103190">
    <property type="entry name" value="Sensory domain-like"/>
    <property type="match status" value="1"/>
</dbReference>
<dbReference type="InterPro" id="IPR029151">
    <property type="entry name" value="Sensor-like_sf"/>
</dbReference>
<organism evidence="7 8">
    <name type="scientific">Escherichia coli</name>
    <dbReference type="NCBI Taxonomy" id="562"/>
    <lineage>
        <taxon>Bacteria</taxon>
        <taxon>Pseudomonadati</taxon>
        <taxon>Pseudomonadota</taxon>
        <taxon>Gammaproteobacteria</taxon>
        <taxon>Enterobacterales</taxon>
        <taxon>Enterobacteriaceae</taxon>
        <taxon>Escherichia</taxon>
    </lineage>
</organism>
<evidence type="ECO:0000313" key="7">
    <source>
        <dbReference type="EMBL" id="BBU87650.1"/>
    </source>
</evidence>
<reference evidence="7 8" key="1">
    <citation type="submission" date="2020-01" db="EMBL/GenBank/DDBJ databases">
        <title>Dynamics of blaIMP-6 dissemination in carbapenem resistant Enterobacteriacea isolated from regional surveillance in Osaka, Japan.</title>
        <authorList>
            <person name="Abe R."/>
            <person name="Akeda Y."/>
            <person name="Sugawara Y."/>
            <person name="Yamamoto N."/>
            <person name="Tomono K."/>
            <person name="Takeuchi D."/>
            <person name="Kawahara R."/>
            <person name="Hamada S."/>
        </authorList>
    </citation>
    <scope>NUCLEOTIDE SEQUENCE [LARGE SCALE GENOMIC DNA]</scope>
    <source>
        <strain evidence="7 8">E300</strain>
    </source>
</reference>
<sequence>MYKSTLYSTIEQFYVLPYMLSTDHIIRQAVITPDDGMTSSELNQRIAHFNTQLKTAAIFILDTQGKAIASSNWQDPGSYVGQNYSYRPYYKHAMSGLNGRFYGIGSTTNTPGFFLSTSIKDKGKIVGVVVVKISLNEIEKAWAEGPENIIVNDEHGIIFLSSKSPWRMRTLQPLPVQAKQKLQSTRQYSLDNLLPADYYPWLYREQFYFPER</sequence>
<dbReference type="GO" id="GO:0005886">
    <property type="term" value="C:plasma membrane"/>
    <property type="evidence" value="ECO:0007669"/>
    <property type="project" value="UniProtKB-SubCell"/>
</dbReference>
<keyword evidence="3" id="KW-0812">Transmembrane</keyword>
<protein>
    <recommendedName>
        <fullName evidence="6">Cache domain-containing protein</fullName>
    </recommendedName>
</protein>
<dbReference type="Gene3D" id="3.30.450.20">
    <property type="entry name" value="PAS domain"/>
    <property type="match status" value="2"/>
</dbReference>
<evidence type="ECO:0000256" key="3">
    <source>
        <dbReference type="ARBA" id="ARBA00022692"/>
    </source>
</evidence>
<gene>
    <name evidence="7" type="ORF">EIMP300_90500</name>
</gene>
<evidence type="ECO:0000259" key="6">
    <source>
        <dbReference type="Pfam" id="PF02743"/>
    </source>
</evidence>
<name>A0A8S0G779_ECOLX</name>
<comment type="subcellular location">
    <subcellularLocation>
        <location evidence="1">Cell membrane</location>
        <topology evidence="1">Multi-pass membrane protein</topology>
    </subcellularLocation>
</comment>
<evidence type="ECO:0000313" key="8">
    <source>
        <dbReference type="Proteomes" id="UP000467488"/>
    </source>
</evidence>
<dbReference type="InterPro" id="IPR033479">
    <property type="entry name" value="dCache_1"/>
</dbReference>
<keyword evidence="2" id="KW-1003">Cell membrane</keyword>
<dbReference type="CDD" id="cd12914">
    <property type="entry name" value="PDC1_DGC_like"/>
    <property type="match status" value="1"/>
</dbReference>
<proteinExistence type="predicted"/>
<dbReference type="Proteomes" id="UP000467488">
    <property type="component" value="Chromosome"/>
</dbReference>
<accession>A0A8S0G779</accession>
<evidence type="ECO:0000256" key="4">
    <source>
        <dbReference type="ARBA" id="ARBA00022989"/>
    </source>
</evidence>
<keyword evidence="4" id="KW-1133">Transmembrane helix</keyword>
<dbReference type="AlphaFoldDB" id="A0A8S0G779"/>
<evidence type="ECO:0000256" key="5">
    <source>
        <dbReference type="ARBA" id="ARBA00023136"/>
    </source>
</evidence>